<evidence type="ECO:0000256" key="1">
    <source>
        <dbReference type="SAM" id="Phobius"/>
    </source>
</evidence>
<proteinExistence type="predicted"/>
<reference evidence="2" key="1">
    <citation type="submission" date="2016-10" db="EMBL/GenBank/DDBJ databases">
        <title>Sequence of Gallionella enrichment culture.</title>
        <authorList>
            <person name="Poehlein A."/>
            <person name="Muehling M."/>
            <person name="Daniel R."/>
        </authorList>
    </citation>
    <scope>NUCLEOTIDE SEQUENCE</scope>
</reference>
<organism evidence="2">
    <name type="scientific">mine drainage metagenome</name>
    <dbReference type="NCBI Taxonomy" id="410659"/>
    <lineage>
        <taxon>unclassified sequences</taxon>
        <taxon>metagenomes</taxon>
        <taxon>ecological metagenomes</taxon>
    </lineage>
</organism>
<evidence type="ECO:0000313" key="2">
    <source>
        <dbReference type="EMBL" id="OIQ98063.1"/>
    </source>
</evidence>
<keyword evidence="1" id="KW-0472">Membrane</keyword>
<feature type="transmembrane region" description="Helical" evidence="1">
    <location>
        <begin position="36"/>
        <end position="58"/>
    </location>
</feature>
<feature type="transmembrane region" description="Helical" evidence="1">
    <location>
        <begin position="7"/>
        <end position="30"/>
    </location>
</feature>
<comment type="caution">
    <text evidence="2">The sequence shown here is derived from an EMBL/GenBank/DDBJ whole genome shotgun (WGS) entry which is preliminary data.</text>
</comment>
<dbReference type="AlphaFoldDB" id="A0A1J5S1N3"/>
<accession>A0A1J5S1N3</accession>
<keyword evidence="1" id="KW-1133">Transmembrane helix</keyword>
<sequence length="67" mass="7617">MKTLITLLLWAILLVLCWPLALAILILWPFLYLLSIPFRIVGVLMEAILALIKALLFLPARILGHRP</sequence>
<name>A0A1J5S1N3_9ZZZZ</name>
<keyword evidence="1" id="KW-0812">Transmembrane</keyword>
<dbReference type="EMBL" id="MLJW01000124">
    <property type="protein sequence ID" value="OIQ98063.1"/>
    <property type="molecule type" value="Genomic_DNA"/>
</dbReference>
<evidence type="ECO:0008006" key="3">
    <source>
        <dbReference type="Google" id="ProtNLM"/>
    </source>
</evidence>
<protein>
    <recommendedName>
        <fullName evidence="3">Transmembrane protein</fullName>
    </recommendedName>
</protein>
<gene>
    <name evidence="2" type="ORF">GALL_199840</name>
</gene>